<feature type="domain" description="UBP34/UBP24/USP9X/USP9Y-like ARM repeat region" evidence="4">
    <location>
        <begin position="286"/>
        <end position="470"/>
    </location>
</feature>
<dbReference type="STRING" id="461836.A0A0L0DFD0"/>
<dbReference type="GO" id="GO:0008233">
    <property type="term" value="F:peptidase activity"/>
    <property type="evidence" value="ECO:0007669"/>
    <property type="project" value="UniProtKB-KW"/>
</dbReference>
<evidence type="ECO:0000259" key="4">
    <source>
        <dbReference type="Pfam" id="PF25010"/>
    </source>
</evidence>
<reference evidence="5 6" key="1">
    <citation type="submission" date="2010-05" db="EMBL/GenBank/DDBJ databases">
        <title>The Genome Sequence of Thecamonas trahens ATCC 50062.</title>
        <authorList>
            <consortium name="The Broad Institute Genome Sequencing Platform"/>
            <person name="Russ C."/>
            <person name="Cuomo C."/>
            <person name="Shea T."/>
            <person name="Young S.K."/>
            <person name="Zeng Q."/>
            <person name="Koehrsen M."/>
            <person name="Haas B."/>
            <person name="Borodovsky M."/>
            <person name="Guigo R."/>
            <person name="Alvarado L."/>
            <person name="Berlin A."/>
            <person name="Bochicchio J."/>
            <person name="Borenstein D."/>
            <person name="Chapman S."/>
            <person name="Chen Z."/>
            <person name="Freedman E."/>
            <person name="Gellesch M."/>
            <person name="Goldberg J."/>
            <person name="Griggs A."/>
            <person name="Gujja S."/>
            <person name="Heilman E."/>
            <person name="Heiman D."/>
            <person name="Hepburn T."/>
            <person name="Howarth C."/>
            <person name="Jen D."/>
            <person name="Larson L."/>
            <person name="Mehta T."/>
            <person name="Park D."/>
            <person name="Pearson M."/>
            <person name="Roberts A."/>
            <person name="Saif S."/>
            <person name="Shenoy N."/>
            <person name="Sisk P."/>
            <person name="Stolte C."/>
            <person name="Sykes S."/>
            <person name="Thomson T."/>
            <person name="Walk T."/>
            <person name="White J."/>
            <person name="Yandava C."/>
            <person name="Burger G."/>
            <person name="Gray M.W."/>
            <person name="Holland P.W.H."/>
            <person name="King N."/>
            <person name="Lang F.B.F."/>
            <person name="Roger A.J."/>
            <person name="Ruiz-Trillo I."/>
            <person name="Lander E."/>
            <person name="Nusbaum C."/>
        </authorList>
    </citation>
    <scope>NUCLEOTIDE SEQUENCE [LARGE SCALE GENOMIC DNA]</scope>
    <source>
        <strain evidence="5 6">ATCC 50062</strain>
    </source>
</reference>
<evidence type="ECO:0000256" key="3">
    <source>
        <dbReference type="ARBA" id="ARBA00022801"/>
    </source>
</evidence>
<protein>
    <recommendedName>
        <fullName evidence="4">UBP34/UBP24/USP9X/USP9Y-like ARM repeat region domain-containing protein</fullName>
    </recommendedName>
</protein>
<dbReference type="eggNOG" id="KOG1866">
    <property type="taxonomic scope" value="Eukaryota"/>
</dbReference>
<evidence type="ECO:0000313" key="5">
    <source>
        <dbReference type="EMBL" id="KNC51052.1"/>
    </source>
</evidence>
<dbReference type="OMA" id="GHIVNIR"/>
<sequence>MSDYDKEVYDWVPRALGGVPASELSEPLQEALRLVGAVLDGGLPSAEHRHVGTSVLPAMVKALLRRCDVGGEDVPQVTMLMEDAMQAVLRYSDSGVYELWGEVLAPIFAEDAPFYTLVGYERSDMTVYQLTDDEAKAAAQIEERKASRDAQGNVYAFVPAAAWEAPAGLISALNVFGKMGGFDGVVRHVAGDAPLDAMRHMLGPIAAVQAYLLPDFLEDWVPRLVPALQTKLMELSSDELKVADESCIDDLKQCIQSLYLALPSHGNASGGGRTGGALVSPANKVLEAFTLDFGLKCLKAPILKLKLKGLADIRELVRLAAHKAEYISRLRDLSGQAAAYLANNREAMMASAQLMYVATSVDDLLAWLLQHDIVDLLYGSLAHMEVMRRGFEFVKFLASQGVLTKAHIDLIWEAGQGKHEAVQNIVLSAFTDLAPSLSLELLGYVYHAKVATVPHASFSSHLIQLVRALTMHALLTSSALKTTADVKAATAASAAKAAQLARDEAAATRAAADLATDTTNDSAAKDPVEARTAEAMAALAAQDAEAPTATAGVTDIHTAAAASSDMAIEAAAAASSAAAAAKAAQELAAAVPDSDYGLPLLWELLQDEAHLPESLAVQASTVLYELLGWQCGHVERAEYMERCIANLREHKSICATLQLLRKIVSTYSSGAGRGAVGGGEQVPDSMASVVAWLAEEHALLDVFFADLVHYKAAASAAAVAARASGADDDAINRSKLFGAQGHIVNIRERLQFLNTVLTMSDVGLNHEQVDALWESLVVSPTTVLEQEEAFRWLENTCAVPESFSYELVRYIFDVKARDLSFVSITLQGYRFYEYFFRYINWKEKRFEQSGTTHFSVLSLQLIGIDGLWRLAWEARDAEVGDAAYNILIRLYQGLVPSLRTHTQAKREELIERCIAALSAGAAVLLDGDRDADADADATLAAQLRISRALGLLKLYLDEFASIKGGPSPHGSLDRSAPLVLYVDVESARQAEASEGATLAPTVLARHKILVSLDDTLGDLRWRVGKLFSPTEPPYLVQLALDGELFPERCGLARDHGHRL</sequence>
<proteinExistence type="predicted"/>
<keyword evidence="6" id="KW-1185">Reference proteome</keyword>
<evidence type="ECO:0000256" key="1">
    <source>
        <dbReference type="ARBA" id="ARBA00022670"/>
    </source>
</evidence>
<dbReference type="OrthoDB" id="6537736at2759"/>
<keyword evidence="2" id="KW-0833">Ubl conjugation pathway</keyword>
<accession>A0A0L0DFD0</accession>
<dbReference type="AlphaFoldDB" id="A0A0L0DFD0"/>
<keyword evidence="3" id="KW-0378">Hydrolase</keyword>
<gene>
    <name evidence="5" type="ORF">AMSG_12028</name>
</gene>
<dbReference type="Proteomes" id="UP000054408">
    <property type="component" value="Unassembled WGS sequence"/>
</dbReference>
<evidence type="ECO:0000313" key="6">
    <source>
        <dbReference type="Proteomes" id="UP000054408"/>
    </source>
</evidence>
<dbReference type="Pfam" id="PF25010">
    <property type="entry name" value="ARM_UBP24_USP9X-Y"/>
    <property type="match status" value="2"/>
</dbReference>
<keyword evidence="1" id="KW-0645">Protease</keyword>
<dbReference type="GeneID" id="25569943"/>
<evidence type="ECO:0000256" key="2">
    <source>
        <dbReference type="ARBA" id="ARBA00022786"/>
    </source>
</evidence>
<name>A0A0L0DFD0_THETB</name>
<dbReference type="InterPro" id="IPR056850">
    <property type="entry name" value="ARM_UBP34_24_USP9X_Y"/>
</dbReference>
<organism evidence="5 6">
    <name type="scientific">Thecamonas trahens ATCC 50062</name>
    <dbReference type="NCBI Taxonomy" id="461836"/>
    <lineage>
        <taxon>Eukaryota</taxon>
        <taxon>Apusozoa</taxon>
        <taxon>Apusomonadida</taxon>
        <taxon>Apusomonadidae</taxon>
        <taxon>Thecamonas</taxon>
    </lineage>
</organism>
<dbReference type="GO" id="GO:0006508">
    <property type="term" value="P:proteolysis"/>
    <property type="evidence" value="ECO:0007669"/>
    <property type="project" value="UniProtKB-KW"/>
</dbReference>
<dbReference type="EMBL" id="GL349464">
    <property type="protein sequence ID" value="KNC51052.1"/>
    <property type="molecule type" value="Genomic_DNA"/>
</dbReference>
<feature type="domain" description="UBP34/UBP24/USP9X/USP9Y-like ARM repeat region" evidence="4">
    <location>
        <begin position="598"/>
        <end position="840"/>
    </location>
</feature>
<dbReference type="RefSeq" id="XP_013756559.1">
    <property type="nucleotide sequence ID" value="XM_013901105.1"/>
</dbReference>